<dbReference type="CDD" id="cd00174">
    <property type="entry name" value="SH3"/>
    <property type="match status" value="1"/>
</dbReference>
<evidence type="ECO:0000256" key="6">
    <source>
        <dbReference type="SAM" id="MobiDB-lite"/>
    </source>
</evidence>
<dbReference type="Gene3D" id="3.80.10.10">
    <property type="entry name" value="Ribonuclease Inhibitor"/>
    <property type="match status" value="1"/>
</dbReference>
<evidence type="ECO:0000256" key="5">
    <source>
        <dbReference type="PROSITE-ProRule" id="PRU00192"/>
    </source>
</evidence>
<dbReference type="SUPFAM" id="SSF52047">
    <property type="entry name" value="RNI-like"/>
    <property type="match status" value="1"/>
</dbReference>
<feature type="compositionally biased region" description="Gly residues" evidence="6">
    <location>
        <begin position="292"/>
        <end position="308"/>
    </location>
</feature>
<evidence type="ECO:0000256" key="1">
    <source>
        <dbReference type="ARBA" id="ARBA00008649"/>
    </source>
</evidence>
<feature type="region of interest" description="Disordered" evidence="6">
    <location>
        <begin position="548"/>
        <end position="623"/>
    </location>
</feature>
<keyword evidence="4" id="KW-0862">Zinc</keyword>
<dbReference type="InterPro" id="IPR032675">
    <property type="entry name" value="LRR_dom_sf"/>
</dbReference>
<evidence type="ECO:0000256" key="4">
    <source>
        <dbReference type="PROSITE-ProRule" id="PRU00175"/>
    </source>
</evidence>
<keyword evidence="4" id="KW-0863">Zinc-finger</keyword>
<dbReference type="InterPro" id="IPR001841">
    <property type="entry name" value="Znf_RING"/>
</dbReference>
<feature type="domain" description="SH3" evidence="7">
    <location>
        <begin position="624"/>
        <end position="693"/>
    </location>
</feature>
<gene>
    <name evidence="9" type="ORF">ACAT0790_LOCUS1255</name>
</gene>
<feature type="compositionally biased region" description="Polar residues" evidence="6">
    <location>
        <begin position="238"/>
        <end position="260"/>
    </location>
</feature>
<dbReference type="Gene3D" id="2.30.30.40">
    <property type="entry name" value="SH3 Domains"/>
    <property type="match status" value="1"/>
</dbReference>
<evidence type="ECO:0008006" key="10">
    <source>
        <dbReference type="Google" id="ProtNLM"/>
    </source>
</evidence>
<sequence>MAGQQSSMYNRLNFSRRHLKDDLLPHLKRELPQGRGSYLYEEVDFSQNELSATGLSLVLDVCRRCPKLRVLKLYKNQIDDGGAEGLADLCKKLPEIEEIHLSHNHFTAVGVEVLVTAAEQARPNNVSPLWLRLEHNDVADPDAVYRELSSRISVCNRMDEVRCTVRVCAKKQKVHLPFFHLQRSTRLRDGPPPGPLPGASPTYRVPRDEAGSPVYHSSGVTPKHGMPANRVPGPMNPPSRSVVNTPKSGTTATPNGTSAWDVSGANAARRFLAQNAASSGTGPAPPPPSATPGGGAPGGGVPGGGVPGTGAQQAASTGTLGTASAGPGATGTAATSGGSRWTDQSQENPSASPTQQGKASEEQQPQQAVAQRPSLVLDPQGRRRILRKQLVEADNSQFICELCHFVILRPQITCCSHMFCETCFRNWVSDQVDKQKKSMPGNAQAVPLIKCPQQKCPAKLRRSDIGPLDKADGAKGSNHILQRMRNNLQIRCVHHVEHFKYAFGADAKRVQAETGLTCTWVGDLPVYEEHVCKSCPVEAYLGGPPEGCGSAENGRSPAASPTPQLSGPSPKPGAAVPAVEQSGAKAASAAKPSASAARSGNAGGAGAEAATAQKQPEPAVQEELAGETRVVKYDYDPRETDESQIPLRQNDHVKVFEVTDSGWAAGVRLCRNTGQELGAAGWFPATYLYPRDHRDAAATA</sequence>
<accession>A0A7S1KWK5</accession>
<feature type="domain" description="RING-type" evidence="8">
    <location>
        <begin position="400"/>
        <end position="455"/>
    </location>
</feature>
<feature type="compositionally biased region" description="Low complexity" evidence="6">
    <location>
        <begin position="309"/>
        <end position="339"/>
    </location>
</feature>
<name>A0A7S1KWK5_ALECA</name>
<proteinExistence type="inferred from homology"/>
<feature type="region of interest" description="Disordered" evidence="6">
    <location>
        <begin position="276"/>
        <end position="376"/>
    </location>
</feature>
<dbReference type="Pfam" id="PF13516">
    <property type="entry name" value="LRR_6"/>
    <property type="match status" value="2"/>
</dbReference>
<dbReference type="SMART" id="SM00326">
    <property type="entry name" value="SH3"/>
    <property type="match status" value="1"/>
</dbReference>
<keyword evidence="2 5" id="KW-0728">SH3 domain</keyword>
<dbReference type="SUPFAM" id="SSF57850">
    <property type="entry name" value="RING/U-box"/>
    <property type="match status" value="1"/>
</dbReference>
<comment type="similarity">
    <text evidence="1">Belongs to the SH3RF family.</text>
</comment>
<evidence type="ECO:0000259" key="7">
    <source>
        <dbReference type="PROSITE" id="PS50002"/>
    </source>
</evidence>
<dbReference type="AlphaFoldDB" id="A0A7S1KWK5"/>
<dbReference type="InterPro" id="IPR013083">
    <property type="entry name" value="Znf_RING/FYVE/PHD"/>
</dbReference>
<dbReference type="EMBL" id="HBGE01002046">
    <property type="protein sequence ID" value="CAD9087797.1"/>
    <property type="molecule type" value="Transcribed_RNA"/>
</dbReference>
<protein>
    <recommendedName>
        <fullName evidence="10">RING-type domain-containing protein</fullName>
    </recommendedName>
</protein>
<evidence type="ECO:0000259" key="8">
    <source>
        <dbReference type="PROSITE" id="PS50089"/>
    </source>
</evidence>
<feature type="compositionally biased region" description="Low complexity" evidence="6">
    <location>
        <begin position="582"/>
        <end position="600"/>
    </location>
</feature>
<dbReference type="SUPFAM" id="SSF50044">
    <property type="entry name" value="SH3-domain"/>
    <property type="match status" value="1"/>
</dbReference>
<dbReference type="PROSITE" id="PS50089">
    <property type="entry name" value="ZF_RING_2"/>
    <property type="match status" value="1"/>
</dbReference>
<evidence type="ECO:0000256" key="2">
    <source>
        <dbReference type="ARBA" id="ARBA00022443"/>
    </source>
</evidence>
<keyword evidence="3" id="KW-0832">Ubl conjugation</keyword>
<dbReference type="Gene3D" id="3.30.40.10">
    <property type="entry name" value="Zinc/RING finger domain, C3HC4 (zinc finger)"/>
    <property type="match status" value="1"/>
</dbReference>
<feature type="region of interest" description="Disordered" evidence="6">
    <location>
        <begin position="184"/>
        <end position="261"/>
    </location>
</feature>
<dbReference type="InterPro" id="IPR001611">
    <property type="entry name" value="Leu-rich_rpt"/>
</dbReference>
<dbReference type="InterPro" id="IPR036028">
    <property type="entry name" value="SH3-like_dom_sf"/>
</dbReference>
<dbReference type="InterPro" id="IPR001452">
    <property type="entry name" value="SH3_domain"/>
</dbReference>
<feature type="compositionally biased region" description="Polar residues" evidence="6">
    <location>
        <begin position="341"/>
        <end position="369"/>
    </location>
</feature>
<dbReference type="PROSITE" id="PS50002">
    <property type="entry name" value="SH3"/>
    <property type="match status" value="1"/>
</dbReference>
<organism evidence="9">
    <name type="scientific">Alexandrium catenella</name>
    <name type="common">Red tide dinoflagellate</name>
    <name type="synonym">Gonyaulax catenella</name>
    <dbReference type="NCBI Taxonomy" id="2925"/>
    <lineage>
        <taxon>Eukaryota</taxon>
        <taxon>Sar</taxon>
        <taxon>Alveolata</taxon>
        <taxon>Dinophyceae</taxon>
        <taxon>Gonyaulacales</taxon>
        <taxon>Pyrocystaceae</taxon>
        <taxon>Alexandrium</taxon>
    </lineage>
</organism>
<dbReference type="GO" id="GO:0008270">
    <property type="term" value="F:zinc ion binding"/>
    <property type="evidence" value="ECO:0007669"/>
    <property type="project" value="UniProtKB-KW"/>
</dbReference>
<evidence type="ECO:0000256" key="3">
    <source>
        <dbReference type="ARBA" id="ARBA00022843"/>
    </source>
</evidence>
<keyword evidence="4" id="KW-0479">Metal-binding</keyword>
<evidence type="ECO:0000313" key="9">
    <source>
        <dbReference type="EMBL" id="CAD9087797.1"/>
    </source>
</evidence>
<reference evidence="9" key="1">
    <citation type="submission" date="2021-01" db="EMBL/GenBank/DDBJ databases">
        <authorList>
            <person name="Corre E."/>
            <person name="Pelletier E."/>
            <person name="Niang G."/>
            <person name="Scheremetjew M."/>
            <person name="Finn R."/>
            <person name="Kale V."/>
            <person name="Holt S."/>
            <person name="Cochrane G."/>
            <person name="Meng A."/>
            <person name="Brown T."/>
            <person name="Cohen L."/>
        </authorList>
    </citation>
    <scope>NUCLEOTIDE SEQUENCE</scope>
    <source>
        <strain evidence="9">OF101</strain>
    </source>
</reference>